<name>A0ABU9DTF6_9BACL</name>
<dbReference type="RefSeq" id="WP_341419392.1">
    <property type="nucleotide sequence ID" value="NZ_JBBPCC010000027.1"/>
</dbReference>
<dbReference type="PANTHER" id="PTHR43708:SF4">
    <property type="entry name" value="OXIDOREDUCTASE YCEM-RELATED"/>
    <property type="match status" value="1"/>
</dbReference>
<keyword evidence="4" id="KW-1185">Reference proteome</keyword>
<organism evidence="3 4">
    <name type="scientific">Paenibacillus filicis</name>
    <dbReference type="NCBI Taxonomy" id="669464"/>
    <lineage>
        <taxon>Bacteria</taxon>
        <taxon>Bacillati</taxon>
        <taxon>Bacillota</taxon>
        <taxon>Bacilli</taxon>
        <taxon>Bacillales</taxon>
        <taxon>Paenibacillaceae</taxon>
        <taxon>Paenibacillus</taxon>
    </lineage>
</organism>
<gene>
    <name evidence="3" type="ORF">WMW72_30105</name>
</gene>
<dbReference type="Proteomes" id="UP001469365">
    <property type="component" value="Unassembled WGS sequence"/>
</dbReference>
<dbReference type="Pfam" id="PF01408">
    <property type="entry name" value="GFO_IDH_MocA"/>
    <property type="match status" value="1"/>
</dbReference>
<accession>A0ABU9DTF6</accession>
<evidence type="ECO:0000313" key="3">
    <source>
        <dbReference type="EMBL" id="MEK8132160.1"/>
    </source>
</evidence>
<dbReference type="EMBL" id="JBBPCC010000027">
    <property type="protein sequence ID" value="MEK8132160.1"/>
    <property type="molecule type" value="Genomic_DNA"/>
</dbReference>
<dbReference type="PANTHER" id="PTHR43708">
    <property type="entry name" value="CONSERVED EXPRESSED OXIDOREDUCTASE (EUROFUNG)"/>
    <property type="match status" value="1"/>
</dbReference>
<dbReference type="Gene3D" id="3.40.50.720">
    <property type="entry name" value="NAD(P)-binding Rossmann-like Domain"/>
    <property type="match status" value="1"/>
</dbReference>
<dbReference type="InterPro" id="IPR000683">
    <property type="entry name" value="Gfo/Idh/MocA-like_OxRdtase_N"/>
</dbReference>
<dbReference type="SUPFAM" id="SSF55347">
    <property type="entry name" value="Glyceraldehyde-3-phosphate dehydrogenase-like, C-terminal domain"/>
    <property type="match status" value="1"/>
</dbReference>
<proteinExistence type="predicted"/>
<dbReference type="Pfam" id="PF21378">
    <property type="entry name" value="YceM-like_C"/>
    <property type="match status" value="1"/>
</dbReference>
<dbReference type="InterPro" id="IPR051317">
    <property type="entry name" value="Gfo/Idh/MocA_oxidoreduct"/>
</dbReference>
<feature type="domain" description="YceM-like C-terminal" evidence="2">
    <location>
        <begin position="129"/>
        <end position="249"/>
    </location>
</feature>
<dbReference type="Gene3D" id="3.30.360.10">
    <property type="entry name" value="Dihydrodipicolinate Reductase, domain 2"/>
    <property type="match status" value="1"/>
</dbReference>
<protein>
    <submittedName>
        <fullName evidence="3">Gfo/Idh/MocA family oxidoreductase</fullName>
    </submittedName>
</protein>
<sequence>MQARVAIIGLGDIAQKVYMPLLASDVHVDIVGLYSRTPATVERIGAQYRVAGRYESVGELLRRERPDIAFVHSPTPTHEAIVAECLEAGVHVYVDKPLSYEIEASERMAAYAAEKQLLLAVGFNRRFAPLYVDAKRRLQEAGGFDMVSVIKHRSRQQPCPAKQTLYDDLIHMLDLLLWLGGDEAEVASYTEMTDEAGKLVLGSGALHWTGGSRADAAGQFAMSRRAGADLEKLELHGNGCSVEVVNLERAVWMERSAPPQELSFGSWDTILQRRGFAGIVRHVLDSLADPQLCTVRADLTLPVHRLIEKLHAGQ</sequence>
<reference evidence="3 4" key="1">
    <citation type="submission" date="2024-04" db="EMBL/GenBank/DDBJ databases">
        <title>draft genome sequnece of Paenibacillus filicis.</title>
        <authorList>
            <person name="Kim D.-U."/>
        </authorList>
    </citation>
    <scope>NUCLEOTIDE SEQUENCE [LARGE SCALE GENOMIC DNA]</scope>
    <source>
        <strain evidence="3 4">KACC14197</strain>
    </source>
</reference>
<evidence type="ECO:0000259" key="1">
    <source>
        <dbReference type="Pfam" id="PF01408"/>
    </source>
</evidence>
<feature type="domain" description="Gfo/Idh/MocA-like oxidoreductase N-terminal" evidence="1">
    <location>
        <begin position="4"/>
        <end position="123"/>
    </location>
</feature>
<dbReference type="InterPro" id="IPR048477">
    <property type="entry name" value="YceM-like_C"/>
</dbReference>
<dbReference type="SUPFAM" id="SSF51735">
    <property type="entry name" value="NAD(P)-binding Rossmann-fold domains"/>
    <property type="match status" value="1"/>
</dbReference>
<comment type="caution">
    <text evidence="3">The sequence shown here is derived from an EMBL/GenBank/DDBJ whole genome shotgun (WGS) entry which is preliminary data.</text>
</comment>
<dbReference type="InterPro" id="IPR036291">
    <property type="entry name" value="NAD(P)-bd_dom_sf"/>
</dbReference>
<evidence type="ECO:0000259" key="2">
    <source>
        <dbReference type="Pfam" id="PF21378"/>
    </source>
</evidence>
<evidence type="ECO:0000313" key="4">
    <source>
        <dbReference type="Proteomes" id="UP001469365"/>
    </source>
</evidence>